<dbReference type="GO" id="GO:0030148">
    <property type="term" value="P:sphingolipid biosynthetic process"/>
    <property type="evidence" value="ECO:0007669"/>
    <property type="project" value="TreeGrafter"/>
</dbReference>
<dbReference type="GO" id="GO:0005789">
    <property type="term" value="C:endoplasmic reticulum membrane"/>
    <property type="evidence" value="ECO:0007669"/>
    <property type="project" value="TreeGrafter"/>
</dbReference>
<protein>
    <recommendedName>
        <fullName evidence="10">Elongation of very long chain fatty acids protein</fullName>
        <ecNumber evidence="10">2.3.1.199</ecNumber>
    </recommendedName>
    <alternativeName>
        <fullName evidence="10">Very-long-chain 3-oxoacyl-CoA synthase</fullName>
    </alternativeName>
</protein>
<evidence type="ECO:0000256" key="7">
    <source>
        <dbReference type="ARBA" id="ARBA00023098"/>
    </source>
</evidence>
<keyword evidence="9 10" id="KW-0275">Fatty acid biosynthesis</keyword>
<dbReference type="EMBL" id="OU896721">
    <property type="protein sequence ID" value="CAG9817513.1"/>
    <property type="molecule type" value="Genomic_DNA"/>
</dbReference>
<name>A0A9N9WZJ4_PHACE</name>
<gene>
    <name evidence="11" type="ORF">PHAECO_LOCUS4915</name>
</gene>
<keyword evidence="12" id="KW-1185">Reference proteome</keyword>
<dbReference type="EC" id="2.3.1.199" evidence="10"/>
<evidence type="ECO:0000256" key="2">
    <source>
        <dbReference type="ARBA" id="ARBA00022516"/>
    </source>
</evidence>
<evidence type="ECO:0000256" key="10">
    <source>
        <dbReference type="RuleBase" id="RU361115"/>
    </source>
</evidence>
<reference evidence="11" key="1">
    <citation type="submission" date="2022-01" db="EMBL/GenBank/DDBJ databases">
        <authorList>
            <person name="King R."/>
        </authorList>
    </citation>
    <scope>NUCLEOTIDE SEQUENCE</scope>
</reference>
<dbReference type="InterPro" id="IPR002076">
    <property type="entry name" value="ELO_fam"/>
</dbReference>
<comment type="subcellular location">
    <subcellularLocation>
        <location evidence="1">Membrane</location>
        <topology evidence="1">Multi-pass membrane protein</topology>
    </subcellularLocation>
</comment>
<dbReference type="PANTHER" id="PTHR11157:SF21">
    <property type="entry name" value="ELONGATION OF VERY LONG CHAIN FATTY ACIDS PROTEIN"/>
    <property type="match status" value="1"/>
</dbReference>
<dbReference type="GO" id="GO:0019367">
    <property type="term" value="P:fatty acid elongation, saturated fatty acid"/>
    <property type="evidence" value="ECO:0007669"/>
    <property type="project" value="TreeGrafter"/>
</dbReference>
<comment type="similarity">
    <text evidence="10">Belongs to the ELO family.</text>
</comment>
<feature type="transmembrane region" description="Helical" evidence="10">
    <location>
        <begin position="69"/>
        <end position="85"/>
    </location>
</feature>
<keyword evidence="8 10" id="KW-0472">Membrane</keyword>
<feature type="transmembrane region" description="Helical" evidence="10">
    <location>
        <begin position="116"/>
        <end position="135"/>
    </location>
</feature>
<feature type="transmembrane region" description="Helical" evidence="10">
    <location>
        <begin position="205"/>
        <end position="226"/>
    </location>
</feature>
<comment type="catalytic activity">
    <reaction evidence="10">
        <text>a very-long-chain acyl-CoA + malonyl-CoA + H(+) = a very-long-chain 3-oxoacyl-CoA + CO2 + CoA</text>
        <dbReference type="Rhea" id="RHEA:32727"/>
        <dbReference type="ChEBI" id="CHEBI:15378"/>
        <dbReference type="ChEBI" id="CHEBI:16526"/>
        <dbReference type="ChEBI" id="CHEBI:57287"/>
        <dbReference type="ChEBI" id="CHEBI:57384"/>
        <dbReference type="ChEBI" id="CHEBI:90725"/>
        <dbReference type="ChEBI" id="CHEBI:90736"/>
        <dbReference type="EC" id="2.3.1.199"/>
    </reaction>
</comment>
<feature type="transmembrane region" description="Helical" evidence="10">
    <location>
        <begin position="171"/>
        <end position="193"/>
    </location>
</feature>
<evidence type="ECO:0000313" key="11">
    <source>
        <dbReference type="EMBL" id="CAG9817513.1"/>
    </source>
</evidence>
<evidence type="ECO:0000256" key="8">
    <source>
        <dbReference type="ARBA" id="ARBA00023136"/>
    </source>
</evidence>
<dbReference type="GO" id="GO:0034626">
    <property type="term" value="P:fatty acid elongation, polyunsaturated fatty acid"/>
    <property type="evidence" value="ECO:0007669"/>
    <property type="project" value="TreeGrafter"/>
</dbReference>
<feature type="transmembrane region" description="Helical" evidence="10">
    <location>
        <begin position="27"/>
        <end position="48"/>
    </location>
</feature>
<proteinExistence type="inferred from homology"/>
<keyword evidence="2 10" id="KW-0444">Lipid biosynthesis</keyword>
<evidence type="ECO:0000256" key="5">
    <source>
        <dbReference type="ARBA" id="ARBA00022832"/>
    </source>
</evidence>
<accession>A0A9N9WZJ4</accession>
<feature type="transmembrane region" description="Helical" evidence="10">
    <location>
        <begin position="147"/>
        <end position="165"/>
    </location>
</feature>
<sequence>MALVLKRLYLGYDHTFEKLADPRPVELGLILMSSPIWPILIVVAYFYFCLNLGPKLMEHRKPFELKKTIIVFNIAQILINLYIFYESFIELSYTNWSCEPVNYSRSPRFLKLVRLYHLYFLVKLSDFLDTVFFVLRKRYRQVSFLHLYHHFGMFGMTWIAVRFFAGGHGTWLGLFNCPIHAIMYTYYTLSILDEKWKANLAFKKFITQIQMVQFFVMILIYGRLLFLPDCQYSKLCSYFFVPQNFFMLVLFADFYRKAYISKKSTDNKKKSS</sequence>
<reference evidence="11" key="2">
    <citation type="submission" date="2022-10" db="EMBL/GenBank/DDBJ databases">
        <authorList>
            <consortium name="ENA_rothamsted_submissions"/>
            <consortium name="culmorum"/>
            <person name="King R."/>
        </authorList>
    </citation>
    <scope>NUCLEOTIDE SEQUENCE</scope>
</reference>
<evidence type="ECO:0000313" key="12">
    <source>
        <dbReference type="Proteomes" id="UP001153737"/>
    </source>
</evidence>
<evidence type="ECO:0000256" key="3">
    <source>
        <dbReference type="ARBA" id="ARBA00022679"/>
    </source>
</evidence>
<dbReference type="Proteomes" id="UP001153737">
    <property type="component" value="Chromosome 15"/>
</dbReference>
<dbReference type="GO" id="GO:0034625">
    <property type="term" value="P:fatty acid elongation, monounsaturated fatty acid"/>
    <property type="evidence" value="ECO:0007669"/>
    <property type="project" value="TreeGrafter"/>
</dbReference>
<dbReference type="AlphaFoldDB" id="A0A9N9WZJ4"/>
<organism evidence="11 12">
    <name type="scientific">Phaedon cochleariae</name>
    <name type="common">Mustard beetle</name>
    <dbReference type="NCBI Taxonomy" id="80249"/>
    <lineage>
        <taxon>Eukaryota</taxon>
        <taxon>Metazoa</taxon>
        <taxon>Ecdysozoa</taxon>
        <taxon>Arthropoda</taxon>
        <taxon>Hexapoda</taxon>
        <taxon>Insecta</taxon>
        <taxon>Pterygota</taxon>
        <taxon>Neoptera</taxon>
        <taxon>Endopterygota</taxon>
        <taxon>Coleoptera</taxon>
        <taxon>Polyphaga</taxon>
        <taxon>Cucujiformia</taxon>
        <taxon>Chrysomeloidea</taxon>
        <taxon>Chrysomelidae</taxon>
        <taxon>Chrysomelinae</taxon>
        <taxon>Chrysomelini</taxon>
        <taxon>Phaedon</taxon>
    </lineage>
</organism>
<dbReference type="PANTHER" id="PTHR11157">
    <property type="entry name" value="FATTY ACID ACYL TRANSFERASE-RELATED"/>
    <property type="match status" value="1"/>
</dbReference>
<evidence type="ECO:0000256" key="1">
    <source>
        <dbReference type="ARBA" id="ARBA00004141"/>
    </source>
</evidence>
<keyword evidence="4 10" id="KW-0812">Transmembrane</keyword>
<feature type="transmembrane region" description="Helical" evidence="10">
    <location>
        <begin position="238"/>
        <end position="255"/>
    </location>
</feature>
<evidence type="ECO:0000256" key="9">
    <source>
        <dbReference type="ARBA" id="ARBA00023160"/>
    </source>
</evidence>
<dbReference type="GO" id="GO:0009922">
    <property type="term" value="F:fatty acid elongase activity"/>
    <property type="evidence" value="ECO:0007669"/>
    <property type="project" value="UniProtKB-EC"/>
</dbReference>
<dbReference type="Pfam" id="PF01151">
    <property type="entry name" value="ELO"/>
    <property type="match status" value="1"/>
</dbReference>
<keyword evidence="3 10" id="KW-0808">Transferase</keyword>
<evidence type="ECO:0000256" key="4">
    <source>
        <dbReference type="ARBA" id="ARBA00022692"/>
    </source>
</evidence>
<dbReference type="GO" id="GO:0042761">
    <property type="term" value="P:very long-chain fatty acid biosynthetic process"/>
    <property type="evidence" value="ECO:0007669"/>
    <property type="project" value="TreeGrafter"/>
</dbReference>
<keyword evidence="6 10" id="KW-1133">Transmembrane helix</keyword>
<keyword evidence="7 10" id="KW-0443">Lipid metabolism</keyword>
<evidence type="ECO:0000256" key="6">
    <source>
        <dbReference type="ARBA" id="ARBA00022989"/>
    </source>
</evidence>
<dbReference type="OrthoDB" id="434092at2759"/>
<keyword evidence="5 10" id="KW-0276">Fatty acid metabolism</keyword>